<dbReference type="InterPro" id="IPR012340">
    <property type="entry name" value="NA-bd_OB-fold"/>
</dbReference>
<dbReference type="HAMAP" id="MF_00201">
    <property type="entry name" value="RecO"/>
    <property type="match status" value="1"/>
</dbReference>
<keyword evidence="4 7" id="KW-0233">DNA recombination</keyword>
<accession>A0A2H0TJB6</accession>
<evidence type="ECO:0000256" key="3">
    <source>
        <dbReference type="ARBA" id="ARBA00022763"/>
    </source>
</evidence>
<protein>
    <recommendedName>
        <fullName evidence="2 7">DNA repair protein RecO</fullName>
    </recommendedName>
    <alternativeName>
        <fullName evidence="6 7">Recombination protein O</fullName>
    </alternativeName>
</protein>
<evidence type="ECO:0000256" key="1">
    <source>
        <dbReference type="ARBA" id="ARBA00007452"/>
    </source>
</evidence>
<dbReference type="Gene3D" id="1.20.1440.120">
    <property type="entry name" value="Recombination protein O, C-terminal domain"/>
    <property type="match status" value="1"/>
</dbReference>
<keyword evidence="3 7" id="KW-0227">DNA damage</keyword>
<comment type="similarity">
    <text evidence="1 7">Belongs to the RecO family.</text>
</comment>
<sequence length="216" mass="25356">MFVHYRSPGIIFKKEDRAEADQLFTVYTKDFGKLEILGKAIRKISSKLRSGAEIFYLSEIEFIQGKAHKTLTDAILIEKFENLKNNLNKLKIAYKVSQVLNNLVSGQEPDEKIWQLLEETFRKLDKLEIGRHPPTTLRKLEIIYYYFFWNLVSLLGYQPELKGCTIQGKKINCDIAKIIKVILRKDWQILPRLKLEPSHLKLLKNVSQWYRIKICG</sequence>
<evidence type="ECO:0000259" key="8">
    <source>
        <dbReference type="Pfam" id="PF11967"/>
    </source>
</evidence>
<dbReference type="Proteomes" id="UP000228909">
    <property type="component" value="Unassembled WGS sequence"/>
</dbReference>
<gene>
    <name evidence="7 9" type="primary">recO</name>
    <name evidence="9" type="ORF">COU43_01510</name>
</gene>
<organism evidence="9 10">
    <name type="scientific">Candidatus Nealsonbacteria bacterium CG10_big_fil_rev_8_21_14_0_10_37_25</name>
    <dbReference type="NCBI Taxonomy" id="1974711"/>
    <lineage>
        <taxon>Bacteria</taxon>
        <taxon>Candidatus Nealsoniibacteriota</taxon>
    </lineage>
</organism>
<evidence type="ECO:0000256" key="6">
    <source>
        <dbReference type="ARBA" id="ARBA00033409"/>
    </source>
</evidence>
<evidence type="ECO:0000313" key="9">
    <source>
        <dbReference type="EMBL" id="PIR71633.1"/>
    </source>
</evidence>
<dbReference type="InterPro" id="IPR022572">
    <property type="entry name" value="DNA_rep/recomb_RecO_N"/>
</dbReference>
<dbReference type="SUPFAM" id="SSF57863">
    <property type="entry name" value="ArfGap/RecO-like zinc finger"/>
    <property type="match status" value="1"/>
</dbReference>
<dbReference type="Pfam" id="PF11967">
    <property type="entry name" value="RecO_N"/>
    <property type="match status" value="1"/>
</dbReference>
<comment type="function">
    <text evidence="7">Involved in DNA repair and RecF pathway recombination.</text>
</comment>
<dbReference type="SUPFAM" id="SSF50249">
    <property type="entry name" value="Nucleic acid-binding proteins"/>
    <property type="match status" value="1"/>
</dbReference>
<evidence type="ECO:0000256" key="7">
    <source>
        <dbReference type="HAMAP-Rule" id="MF_00201"/>
    </source>
</evidence>
<dbReference type="AlphaFoldDB" id="A0A2H0TJB6"/>
<dbReference type="InterPro" id="IPR042242">
    <property type="entry name" value="RecO_C"/>
</dbReference>
<evidence type="ECO:0000256" key="5">
    <source>
        <dbReference type="ARBA" id="ARBA00023204"/>
    </source>
</evidence>
<dbReference type="InterPro" id="IPR037278">
    <property type="entry name" value="ARFGAP/RecO"/>
</dbReference>
<dbReference type="Gene3D" id="2.40.50.140">
    <property type="entry name" value="Nucleic acid-binding proteins"/>
    <property type="match status" value="1"/>
</dbReference>
<feature type="domain" description="DNA replication/recombination mediator RecO N-terminal" evidence="8">
    <location>
        <begin position="4"/>
        <end position="80"/>
    </location>
</feature>
<dbReference type="NCBIfam" id="TIGR00613">
    <property type="entry name" value="reco"/>
    <property type="match status" value="1"/>
</dbReference>
<dbReference type="PANTHER" id="PTHR33991">
    <property type="entry name" value="DNA REPAIR PROTEIN RECO"/>
    <property type="match status" value="1"/>
</dbReference>
<evidence type="ECO:0000256" key="4">
    <source>
        <dbReference type="ARBA" id="ARBA00023172"/>
    </source>
</evidence>
<dbReference type="InterPro" id="IPR003717">
    <property type="entry name" value="RecO"/>
</dbReference>
<reference evidence="10" key="1">
    <citation type="submission" date="2017-09" db="EMBL/GenBank/DDBJ databases">
        <title>Depth-based differentiation of microbial function through sediment-hosted aquifers and enrichment of novel symbionts in the deep terrestrial subsurface.</title>
        <authorList>
            <person name="Probst A.J."/>
            <person name="Ladd B."/>
            <person name="Jarett J.K."/>
            <person name="Geller-Mcgrath D.E."/>
            <person name="Sieber C.M.K."/>
            <person name="Emerson J.B."/>
            <person name="Anantharaman K."/>
            <person name="Thomas B.C."/>
            <person name="Malmstrom R."/>
            <person name="Stieglmeier M."/>
            <person name="Klingl A."/>
            <person name="Woyke T."/>
            <person name="Ryan C.M."/>
            <person name="Banfield J.F."/>
        </authorList>
    </citation>
    <scope>NUCLEOTIDE SEQUENCE [LARGE SCALE GENOMIC DNA]</scope>
</reference>
<evidence type="ECO:0000256" key="2">
    <source>
        <dbReference type="ARBA" id="ARBA00021310"/>
    </source>
</evidence>
<dbReference type="PANTHER" id="PTHR33991:SF1">
    <property type="entry name" value="DNA REPAIR PROTEIN RECO"/>
    <property type="match status" value="1"/>
</dbReference>
<dbReference type="GO" id="GO:0006302">
    <property type="term" value="P:double-strand break repair"/>
    <property type="evidence" value="ECO:0007669"/>
    <property type="project" value="TreeGrafter"/>
</dbReference>
<dbReference type="GO" id="GO:0006310">
    <property type="term" value="P:DNA recombination"/>
    <property type="evidence" value="ECO:0007669"/>
    <property type="project" value="UniProtKB-UniRule"/>
</dbReference>
<name>A0A2H0TJB6_9BACT</name>
<evidence type="ECO:0000313" key="10">
    <source>
        <dbReference type="Proteomes" id="UP000228909"/>
    </source>
</evidence>
<dbReference type="Pfam" id="PF02565">
    <property type="entry name" value="RecO_C"/>
    <property type="match status" value="1"/>
</dbReference>
<proteinExistence type="inferred from homology"/>
<dbReference type="EMBL" id="PFCK01000041">
    <property type="protein sequence ID" value="PIR71633.1"/>
    <property type="molecule type" value="Genomic_DNA"/>
</dbReference>
<comment type="caution">
    <text evidence="9">The sequence shown here is derived from an EMBL/GenBank/DDBJ whole genome shotgun (WGS) entry which is preliminary data.</text>
</comment>
<dbReference type="GO" id="GO:0043590">
    <property type="term" value="C:bacterial nucleoid"/>
    <property type="evidence" value="ECO:0007669"/>
    <property type="project" value="TreeGrafter"/>
</dbReference>
<keyword evidence="5 7" id="KW-0234">DNA repair</keyword>